<evidence type="ECO:0000313" key="13">
    <source>
        <dbReference type="EMBL" id="EOU16881.1"/>
    </source>
</evidence>
<keyword evidence="2" id="KW-0436">Ligase</keyword>
<evidence type="ECO:0000256" key="8">
    <source>
        <dbReference type="ARBA" id="ARBA00047746"/>
    </source>
</evidence>
<dbReference type="Proteomes" id="UP000014107">
    <property type="component" value="Unassembled WGS sequence"/>
</dbReference>
<feature type="binding site" evidence="10">
    <location>
        <begin position="142"/>
        <end position="146"/>
    </location>
    <ligand>
        <name>GMP</name>
        <dbReference type="ChEBI" id="CHEBI:58115"/>
    </ligand>
</feature>
<keyword evidence="3 11" id="KW-0479">Metal-binding</keyword>
<keyword evidence="4 10" id="KW-0547">Nucleotide-binding</keyword>
<evidence type="ECO:0000256" key="11">
    <source>
        <dbReference type="PIRSR" id="PIRSR601233-3"/>
    </source>
</evidence>
<feature type="binding site" evidence="11">
    <location>
        <position position="72"/>
    </location>
    <ligand>
        <name>Mn(2+)</name>
        <dbReference type="ChEBI" id="CHEBI:29035"/>
        <label>1</label>
    </ligand>
</feature>
<dbReference type="AlphaFoldDB" id="A0AAV3IVS4"/>
<dbReference type="SUPFAM" id="SSF103365">
    <property type="entry name" value="Hypothetical protein PH1602"/>
    <property type="match status" value="1"/>
</dbReference>
<organism evidence="13 15">
    <name type="scientific">Enterococcus avium ATCC 14025</name>
    <dbReference type="NCBI Taxonomy" id="1140002"/>
    <lineage>
        <taxon>Bacteria</taxon>
        <taxon>Bacillati</taxon>
        <taxon>Bacillota</taxon>
        <taxon>Bacilli</taxon>
        <taxon>Lactobacillales</taxon>
        <taxon>Enterococcaceae</taxon>
        <taxon>Enterococcus</taxon>
    </lineage>
</organism>
<feature type="binding site" evidence="10">
    <location>
        <begin position="319"/>
        <end position="322"/>
    </location>
    <ligand>
        <name>GMP</name>
        <dbReference type="ChEBI" id="CHEBI:58115"/>
    </ligand>
</feature>
<keyword evidence="5" id="KW-0692">RNA repair</keyword>
<evidence type="ECO:0000313" key="12">
    <source>
        <dbReference type="EMBL" id="EOT45714.1"/>
    </source>
</evidence>
<accession>A0AAV3IVS4</accession>
<reference evidence="12 14" key="1">
    <citation type="submission" date="2013-03" db="EMBL/GenBank/DDBJ databases">
        <title>The Genome Sequence of Enterococcus avium ATCC_14025 (Illumina only assembly).</title>
        <authorList>
            <consortium name="The Broad Institute Genomics Platform"/>
            <consortium name="The Broad Institute Genome Sequencing Center for Infectious Disease"/>
            <person name="Earl A."/>
            <person name="Russ C."/>
            <person name="Gilmore M."/>
            <person name="Surin D."/>
            <person name="Walker B."/>
            <person name="Young S."/>
            <person name="Zeng Q."/>
            <person name="Gargeya S."/>
            <person name="Fitzgerald M."/>
            <person name="Haas B."/>
            <person name="Abouelleil A."/>
            <person name="Allen A.W."/>
            <person name="Alvarado L."/>
            <person name="Arachchi H.M."/>
            <person name="Berlin A.M."/>
            <person name="Chapman S.B."/>
            <person name="Gainer-Dewar J."/>
            <person name="Goldberg J."/>
            <person name="Griggs A."/>
            <person name="Gujja S."/>
            <person name="Hansen M."/>
            <person name="Howarth C."/>
            <person name="Imamovic A."/>
            <person name="Ireland A."/>
            <person name="Larimer J."/>
            <person name="McCowan C."/>
            <person name="Murphy C."/>
            <person name="Pearson M."/>
            <person name="Poon T.W."/>
            <person name="Priest M."/>
            <person name="Roberts A."/>
            <person name="Saif S."/>
            <person name="Shea T."/>
            <person name="Sisk P."/>
            <person name="Sykes S."/>
            <person name="Wortman J."/>
            <person name="Nusbaum C."/>
            <person name="Birren B."/>
        </authorList>
    </citation>
    <scope>NUCLEOTIDE SEQUENCE [LARGE SCALE GENOMIC DNA]</scope>
    <source>
        <strain evidence="12 14">ATCC 14025</strain>
    </source>
</reference>
<keyword evidence="6 10" id="KW-0342">GTP-binding</keyword>
<dbReference type="GO" id="GO:0042245">
    <property type="term" value="P:RNA repair"/>
    <property type="evidence" value="ECO:0007669"/>
    <property type="project" value="UniProtKB-KW"/>
</dbReference>
<evidence type="ECO:0000256" key="1">
    <source>
        <dbReference type="ARBA" id="ARBA00012726"/>
    </source>
</evidence>
<comment type="cofactor">
    <cofactor evidence="11">
        <name>Mn(2+)</name>
        <dbReference type="ChEBI" id="CHEBI:29035"/>
    </cofactor>
    <text evidence="11">Binds 2 manganese ions per subunit.</text>
</comment>
<evidence type="ECO:0000256" key="9">
    <source>
        <dbReference type="PIRSR" id="PIRSR601233-1"/>
    </source>
</evidence>
<dbReference type="Proteomes" id="UP000014104">
    <property type="component" value="Unassembled WGS sequence"/>
</dbReference>
<comment type="catalytic activity">
    <reaction evidence="8">
        <text>a 3'-end 3'-phospho-ribonucleotide-RNA + a 5'-end dephospho-ribonucleoside-RNA + GTP = a ribonucleotidyl-ribonucleotide-RNA + GMP + diphosphate</text>
        <dbReference type="Rhea" id="RHEA:68076"/>
        <dbReference type="Rhea" id="RHEA-COMP:10463"/>
        <dbReference type="Rhea" id="RHEA-COMP:13936"/>
        <dbReference type="Rhea" id="RHEA-COMP:17355"/>
        <dbReference type="ChEBI" id="CHEBI:33019"/>
        <dbReference type="ChEBI" id="CHEBI:37565"/>
        <dbReference type="ChEBI" id="CHEBI:58115"/>
        <dbReference type="ChEBI" id="CHEBI:83062"/>
        <dbReference type="ChEBI" id="CHEBI:138284"/>
        <dbReference type="ChEBI" id="CHEBI:173118"/>
        <dbReference type="EC" id="6.5.1.8"/>
    </reaction>
</comment>
<dbReference type="GO" id="GO:0003909">
    <property type="term" value="F:DNA ligase activity"/>
    <property type="evidence" value="ECO:0007669"/>
    <property type="project" value="TreeGrafter"/>
</dbReference>
<evidence type="ECO:0000256" key="3">
    <source>
        <dbReference type="ARBA" id="ARBA00022723"/>
    </source>
</evidence>
<sequence length="393" mass="43871">MLLKGKHNIAKVFTDEVEETAVDQIVEMLNQEFVKKEQIRIMPDVHAGKGSTIGTTMTISNGKVVPNLVGVDIGCGISVYYLGDLSGTDWSKLDLVISENVPSGKNVRNKMISEKFQFREMSFELFNENRIQLSKGTLGGGNHFIEISKTGNDYYLLIHSGSRNLGVQVAKHHQDAAIKYHKHNVFDKQGLISRLKSEGREKEIQTELSKIKPIAFNKELAYLEGDLLSAYLNDMELAQCFAVENRSLMAETIINEMGWKVISSFDSIHNYIDLDDHILRKGATDASNGKHLVIPLNMRDGAIIATGKGNEDWNCSAPHGAGRVMSRTKAKENVSLAEFKNTMQGIYSTSVVESTLDESPFAYKKSDLIIDNIHDTVEIKKIIKPVYNFKAKD</sequence>
<dbReference type="PANTHER" id="PTHR43749:SF2">
    <property type="entry name" value="RNA-SPLICING LIGASE RTCB"/>
    <property type="match status" value="1"/>
</dbReference>
<dbReference type="PANTHER" id="PTHR43749">
    <property type="entry name" value="RNA-SPLICING LIGASE RTCB"/>
    <property type="match status" value="1"/>
</dbReference>
<feature type="binding site" evidence="11">
    <location>
        <position position="159"/>
    </location>
    <ligand>
        <name>Mn(2+)</name>
        <dbReference type="ChEBI" id="CHEBI:29035"/>
        <label>2</label>
    </ligand>
</feature>
<dbReference type="InterPro" id="IPR052915">
    <property type="entry name" value="RtcB-like"/>
</dbReference>
<name>A0AAV3IVS4_ENTAV</name>
<dbReference type="Gene3D" id="3.90.1860.10">
    <property type="entry name" value="tRNA-splicing ligase RtcB"/>
    <property type="match status" value="1"/>
</dbReference>
<dbReference type="EMBL" id="AHYV01000019">
    <property type="protein sequence ID" value="EOT45714.1"/>
    <property type="molecule type" value="Genomic_DNA"/>
</dbReference>
<feature type="active site" description="GMP-histidine intermediate" evidence="9">
    <location>
        <position position="319"/>
    </location>
</feature>
<evidence type="ECO:0000256" key="7">
    <source>
        <dbReference type="ARBA" id="ARBA00023211"/>
    </source>
</evidence>
<evidence type="ECO:0000313" key="14">
    <source>
        <dbReference type="Proteomes" id="UP000014104"/>
    </source>
</evidence>
<dbReference type="GO" id="GO:0170057">
    <property type="term" value="F:RNA ligase (GTP) activity"/>
    <property type="evidence" value="ECO:0007669"/>
    <property type="project" value="UniProtKB-EC"/>
</dbReference>
<dbReference type="Pfam" id="PF01139">
    <property type="entry name" value="RtcB"/>
    <property type="match status" value="2"/>
</dbReference>
<comment type="caution">
    <text evidence="13">The sequence shown here is derived from an EMBL/GenBank/DDBJ whole genome shotgun (WGS) entry which is preliminary data.</text>
</comment>
<evidence type="ECO:0000256" key="2">
    <source>
        <dbReference type="ARBA" id="ARBA00022598"/>
    </source>
</evidence>
<dbReference type="EC" id="6.5.1.8" evidence="1"/>
<evidence type="ECO:0000256" key="4">
    <source>
        <dbReference type="ARBA" id="ARBA00022741"/>
    </source>
</evidence>
<keyword evidence="7 11" id="KW-0464">Manganese</keyword>
<dbReference type="GO" id="GO:0006281">
    <property type="term" value="P:DNA repair"/>
    <property type="evidence" value="ECO:0007669"/>
    <property type="project" value="TreeGrafter"/>
</dbReference>
<feature type="binding site" evidence="10">
    <location>
        <begin position="295"/>
        <end position="298"/>
    </location>
    <ligand>
        <name>GMP</name>
        <dbReference type="ChEBI" id="CHEBI:58115"/>
    </ligand>
</feature>
<feature type="binding site" evidence="11">
    <location>
        <position position="143"/>
    </location>
    <ligand>
        <name>Mn(2+)</name>
        <dbReference type="ChEBI" id="CHEBI:29035"/>
        <label>1</label>
    </ligand>
</feature>
<evidence type="ECO:0000256" key="5">
    <source>
        <dbReference type="ARBA" id="ARBA00022800"/>
    </source>
</evidence>
<gene>
    <name evidence="13" type="ORF">I570_04030</name>
    <name evidence="12" type="ORF">OMU_02138</name>
</gene>
<dbReference type="InterPro" id="IPR001233">
    <property type="entry name" value="RtcB"/>
</dbReference>
<dbReference type="RefSeq" id="WP_016180049.1">
    <property type="nucleotide sequence ID" value="NZ_KE136363.1"/>
</dbReference>
<evidence type="ECO:0000256" key="10">
    <source>
        <dbReference type="PIRSR" id="PIRSR601233-2"/>
    </source>
</evidence>
<dbReference type="EMBL" id="ASWL01000008">
    <property type="protein sequence ID" value="EOU16881.1"/>
    <property type="molecule type" value="Genomic_DNA"/>
</dbReference>
<dbReference type="InterPro" id="IPR036025">
    <property type="entry name" value="RtcB-like_sf"/>
</dbReference>
<dbReference type="GO" id="GO:0030145">
    <property type="term" value="F:manganese ion binding"/>
    <property type="evidence" value="ECO:0007669"/>
    <property type="project" value="TreeGrafter"/>
</dbReference>
<evidence type="ECO:0000256" key="6">
    <source>
        <dbReference type="ARBA" id="ARBA00023134"/>
    </source>
</evidence>
<protein>
    <recommendedName>
        <fullName evidence="1">3'-phosphate/5'-hydroxy nucleic acid ligase</fullName>
        <ecNumber evidence="1">6.5.1.8</ecNumber>
    </recommendedName>
</protein>
<evidence type="ECO:0000313" key="15">
    <source>
        <dbReference type="Proteomes" id="UP000014107"/>
    </source>
</evidence>
<reference evidence="13 15" key="2">
    <citation type="submission" date="2013-03" db="EMBL/GenBank/DDBJ databases">
        <title>The Genome Sequence of Enterococcus avium ATCC_14025 (PacBio/Illumina hybrid assembly).</title>
        <authorList>
            <consortium name="The Broad Institute Genomics Platform"/>
            <consortium name="The Broad Institute Genome Sequencing Center for Infectious Disease"/>
            <person name="Earl A."/>
            <person name="Russ C."/>
            <person name="Gilmore M."/>
            <person name="Surin D."/>
            <person name="Walker B."/>
            <person name="Young S."/>
            <person name="Zeng Q."/>
            <person name="Gargeya S."/>
            <person name="Fitzgerald M."/>
            <person name="Haas B."/>
            <person name="Abouelleil A."/>
            <person name="Allen A.W."/>
            <person name="Alvarado L."/>
            <person name="Arachchi H.M."/>
            <person name="Berlin A.M."/>
            <person name="Chapman S.B."/>
            <person name="Gainer-Dewar J."/>
            <person name="Goldberg J."/>
            <person name="Griggs A."/>
            <person name="Gujja S."/>
            <person name="Hansen M."/>
            <person name="Howarth C."/>
            <person name="Imamovic A."/>
            <person name="Ireland A."/>
            <person name="Larimer J."/>
            <person name="McCowan C."/>
            <person name="Murphy C."/>
            <person name="Pearson M."/>
            <person name="Poon T.W."/>
            <person name="Priest M."/>
            <person name="Roberts A."/>
            <person name="Saif S."/>
            <person name="Shea T."/>
            <person name="Sisk P."/>
            <person name="Sykes S."/>
            <person name="Wortman J."/>
            <person name="Nusbaum C."/>
            <person name="Birren B."/>
        </authorList>
    </citation>
    <scope>NUCLEOTIDE SEQUENCE [LARGE SCALE GENOMIC DNA]</scope>
    <source>
        <strain evidence="13 15">ATCC 14025</strain>
    </source>
</reference>
<keyword evidence="14" id="KW-1185">Reference proteome</keyword>
<proteinExistence type="predicted"/>
<dbReference type="GO" id="GO:0005525">
    <property type="term" value="F:GTP binding"/>
    <property type="evidence" value="ECO:0007669"/>
    <property type="project" value="UniProtKB-KW"/>
</dbReference>
<dbReference type="GO" id="GO:0006396">
    <property type="term" value="P:RNA processing"/>
    <property type="evidence" value="ECO:0007669"/>
    <property type="project" value="InterPro"/>
</dbReference>